<dbReference type="EMBL" id="JAQIZZ010000004">
    <property type="protein sequence ID" value="KAJ5543938.1"/>
    <property type="molecule type" value="Genomic_DNA"/>
</dbReference>
<evidence type="ECO:0000256" key="1">
    <source>
        <dbReference type="SAM" id="MobiDB-lite"/>
    </source>
</evidence>
<feature type="compositionally biased region" description="Polar residues" evidence="1">
    <location>
        <begin position="75"/>
        <end position="88"/>
    </location>
</feature>
<keyword evidence="3" id="KW-1185">Reference proteome</keyword>
<feature type="compositionally biased region" description="Basic and acidic residues" evidence="1">
    <location>
        <begin position="89"/>
        <end position="113"/>
    </location>
</feature>
<protein>
    <submittedName>
        <fullName evidence="2">Uncharacterized protein</fullName>
    </submittedName>
</protein>
<dbReference type="AlphaFoldDB" id="A0AAD6CXR9"/>
<gene>
    <name evidence="2" type="ORF">N7494_005217</name>
</gene>
<feature type="region of interest" description="Disordered" evidence="1">
    <location>
        <begin position="75"/>
        <end position="138"/>
    </location>
</feature>
<comment type="caution">
    <text evidence="2">The sequence shown here is derived from an EMBL/GenBank/DDBJ whole genome shotgun (WGS) entry which is preliminary data.</text>
</comment>
<name>A0AAD6CXR9_9EURO</name>
<reference evidence="2 3" key="1">
    <citation type="journal article" date="2023" name="IMA Fungus">
        <title>Comparative genomic study of the Penicillium genus elucidates a diverse pangenome and 15 lateral gene transfer events.</title>
        <authorList>
            <person name="Petersen C."/>
            <person name="Sorensen T."/>
            <person name="Nielsen M.R."/>
            <person name="Sondergaard T.E."/>
            <person name="Sorensen J.L."/>
            <person name="Fitzpatrick D.A."/>
            <person name="Frisvad J.C."/>
            <person name="Nielsen K.L."/>
        </authorList>
    </citation>
    <scope>NUCLEOTIDE SEQUENCE [LARGE SCALE GENOMIC DNA]</scope>
    <source>
        <strain evidence="2 3">IBT 35679</strain>
    </source>
</reference>
<evidence type="ECO:0000313" key="2">
    <source>
        <dbReference type="EMBL" id="KAJ5543938.1"/>
    </source>
</evidence>
<organism evidence="2 3">
    <name type="scientific">Penicillium frequentans</name>
    <dbReference type="NCBI Taxonomy" id="3151616"/>
    <lineage>
        <taxon>Eukaryota</taxon>
        <taxon>Fungi</taxon>
        <taxon>Dikarya</taxon>
        <taxon>Ascomycota</taxon>
        <taxon>Pezizomycotina</taxon>
        <taxon>Eurotiomycetes</taxon>
        <taxon>Eurotiomycetidae</taxon>
        <taxon>Eurotiales</taxon>
        <taxon>Aspergillaceae</taxon>
        <taxon>Penicillium</taxon>
    </lineage>
</organism>
<accession>A0AAD6CXR9</accession>
<sequence>MPPPYLWDAFAICEVPEKANRTCCGLTRQGRPCKLSVTEEVHQMAIPLTFVFSMLGYRISFLISSAHASTVNFRSKISESDGQQPPSDNKSRPSPREERERSPEARLDMERTRYNPSMSPGQRDPAQLTTDVRLPKSSRLSTQRKIGILLREKGIPLGLSGDYMTEPSIGTEEGDEILLCMKDYRSASSLEDDKCGNCLGTEQNDSIVLKCGRCTFCVHLACMSTWLQSFSPGSKSSCLHV</sequence>
<evidence type="ECO:0000313" key="3">
    <source>
        <dbReference type="Proteomes" id="UP001220324"/>
    </source>
</evidence>
<dbReference type="Proteomes" id="UP001220324">
    <property type="component" value="Unassembled WGS sequence"/>
</dbReference>
<proteinExistence type="predicted"/>